<accession>A0A8J2KPA6</accession>
<feature type="non-terminal residue" evidence="1">
    <location>
        <position position="63"/>
    </location>
</feature>
<keyword evidence="2" id="KW-1185">Reference proteome</keyword>
<reference evidence="1" key="1">
    <citation type="submission" date="2021-06" db="EMBL/GenBank/DDBJ databases">
        <authorList>
            <person name="Hodson N. C."/>
            <person name="Mongue J. A."/>
            <person name="Jaron S. K."/>
        </authorList>
    </citation>
    <scope>NUCLEOTIDE SEQUENCE</scope>
</reference>
<dbReference type="EMBL" id="CAJVCH010513990">
    <property type="protein sequence ID" value="CAG7821536.1"/>
    <property type="molecule type" value="Genomic_DNA"/>
</dbReference>
<organism evidence="1 2">
    <name type="scientific">Allacma fusca</name>
    <dbReference type="NCBI Taxonomy" id="39272"/>
    <lineage>
        <taxon>Eukaryota</taxon>
        <taxon>Metazoa</taxon>
        <taxon>Ecdysozoa</taxon>
        <taxon>Arthropoda</taxon>
        <taxon>Hexapoda</taxon>
        <taxon>Collembola</taxon>
        <taxon>Symphypleona</taxon>
        <taxon>Sminthuridae</taxon>
        <taxon>Allacma</taxon>
    </lineage>
</organism>
<evidence type="ECO:0000313" key="1">
    <source>
        <dbReference type="EMBL" id="CAG7821536.1"/>
    </source>
</evidence>
<evidence type="ECO:0000313" key="2">
    <source>
        <dbReference type="Proteomes" id="UP000708208"/>
    </source>
</evidence>
<dbReference type="OrthoDB" id="6764166at2759"/>
<sequence length="63" mass="7103">MPIASQIKEELAWWVSSLPKNGKSIKGFRHDTTMWTDASLSGWGACLENTETRGFWSSDEKKA</sequence>
<protein>
    <submittedName>
        <fullName evidence="1">Uncharacterized protein</fullName>
    </submittedName>
</protein>
<dbReference type="AlphaFoldDB" id="A0A8J2KPA6"/>
<name>A0A8J2KPA6_9HEXA</name>
<comment type="caution">
    <text evidence="1">The sequence shown here is derived from an EMBL/GenBank/DDBJ whole genome shotgun (WGS) entry which is preliminary data.</text>
</comment>
<dbReference type="Proteomes" id="UP000708208">
    <property type="component" value="Unassembled WGS sequence"/>
</dbReference>
<gene>
    <name evidence="1" type="ORF">AFUS01_LOCUS31868</name>
</gene>
<proteinExistence type="predicted"/>